<evidence type="ECO:0000313" key="2">
    <source>
        <dbReference type="EMBL" id="MFC7411501.1"/>
    </source>
</evidence>
<comment type="caution">
    <text evidence="2">The sequence shown here is derived from an EMBL/GenBank/DDBJ whole genome shotgun (WGS) entry which is preliminary data.</text>
</comment>
<dbReference type="RefSeq" id="WP_382228006.1">
    <property type="nucleotide sequence ID" value="NZ_JBHTCA010000034.1"/>
</dbReference>
<feature type="domain" description="Metallo-beta-lactamase" evidence="1">
    <location>
        <begin position="24"/>
        <end position="229"/>
    </location>
</feature>
<reference evidence="3" key="1">
    <citation type="journal article" date="2019" name="Int. J. Syst. Evol. Microbiol.">
        <title>The Global Catalogue of Microorganisms (GCM) 10K type strain sequencing project: providing services to taxonomists for standard genome sequencing and annotation.</title>
        <authorList>
            <consortium name="The Broad Institute Genomics Platform"/>
            <consortium name="The Broad Institute Genome Sequencing Center for Infectious Disease"/>
            <person name="Wu L."/>
            <person name="Ma J."/>
        </authorList>
    </citation>
    <scope>NUCLEOTIDE SEQUENCE [LARGE SCALE GENOMIC DNA]</scope>
    <source>
        <strain evidence="3">CGMCC 1.12371</strain>
    </source>
</reference>
<dbReference type="PANTHER" id="PTHR42951">
    <property type="entry name" value="METALLO-BETA-LACTAMASE DOMAIN-CONTAINING"/>
    <property type="match status" value="1"/>
</dbReference>
<organism evidence="2 3">
    <name type="scientific">Hydrogenophaga atypica</name>
    <dbReference type="NCBI Taxonomy" id="249409"/>
    <lineage>
        <taxon>Bacteria</taxon>
        <taxon>Pseudomonadati</taxon>
        <taxon>Pseudomonadota</taxon>
        <taxon>Betaproteobacteria</taxon>
        <taxon>Burkholderiales</taxon>
        <taxon>Comamonadaceae</taxon>
        <taxon>Hydrogenophaga</taxon>
    </lineage>
</organism>
<dbReference type="InterPro" id="IPR036866">
    <property type="entry name" value="RibonucZ/Hydroxyglut_hydro"/>
</dbReference>
<dbReference type="InterPro" id="IPR050855">
    <property type="entry name" value="NDM-1-like"/>
</dbReference>
<dbReference type="InterPro" id="IPR001279">
    <property type="entry name" value="Metallo-B-lactamas"/>
</dbReference>
<keyword evidence="3" id="KW-1185">Reference proteome</keyword>
<dbReference type="Proteomes" id="UP001596501">
    <property type="component" value="Unassembled WGS sequence"/>
</dbReference>
<sequence>MSKAFASQADLSDKTITFEQLSAHCWAYTAEGDPNSGVIIGDQYIMVADTTATPAMAQDLIARIRQVSDKPIKYVLLTHYHAVRVLGASAYLAEGATEVIASRGTHDLIVERGAQDMLSEMERFPRLFRGADSVPGLTWPTLVVGDGTPGRQGSLTVDLGGVQVEIWHPGPGHTRGDTIAWVAAEKVLFSGDLVEYEAGVYTGDAQLEEWPATLEALRALQAEAIVPGRGEAMKGNANVNKALDYTQRWVTTLFQAGKEAAAAGMDLKAAMAHTRKSMDPLFGHVFIYEHCLPFDVSRAFDEAQGIKHPRIWTAERDQAMWAALQG</sequence>
<proteinExistence type="predicted"/>
<dbReference type="CDD" id="cd16282">
    <property type="entry name" value="metallo-hydrolase-like_MBL-fold"/>
    <property type="match status" value="1"/>
</dbReference>
<dbReference type="Pfam" id="PF00753">
    <property type="entry name" value="Lactamase_B"/>
    <property type="match status" value="1"/>
</dbReference>
<name>A0ABW2QQF0_9BURK</name>
<dbReference type="SMART" id="SM00849">
    <property type="entry name" value="Lactamase_B"/>
    <property type="match status" value="1"/>
</dbReference>
<evidence type="ECO:0000313" key="3">
    <source>
        <dbReference type="Proteomes" id="UP001596501"/>
    </source>
</evidence>
<dbReference type="Gene3D" id="3.60.15.10">
    <property type="entry name" value="Ribonuclease Z/Hydroxyacylglutathione hydrolase-like"/>
    <property type="match status" value="1"/>
</dbReference>
<dbReference type="SUPFAM" id="SSF56281">
    <property type="entry name" value="Metallo-hydrolase/oxidoreductase"/>
    <property type="match status" value="1"/>
</dbReference>
<evidence type="ECO:0000259" key="1">
    <source>
        <dbReference type="SMART" id="SM00849"/>
    </source>
</evidence>
<dbReference type="EMBL" id="JBHTCA010000034">
    <property type="protein sequence ID" value="MFC7411501.1"/>
    <property type="molecule type" value="Genomic_DNA"/>
</dbReference>
<dbReference type="PANTHER" id="PTHR42951:SF20">
    <property type="entry name" value="BETA LACTAMASE"/>
    <property type="match status" value="1"/>
</dbReference>
<gene>
    <name evidence="2" type="ORF">ACFQPB_21810</name>
</gene>
<protein>
    <submittedName>
        <fullName evidence="2">MBL fold metallo-hydrolase</fullName>
    </submittedName>
</protein>
<accession>A0ABW2QQF0</accession>